<accession>A0A9P1BU72</accession>
<evidence type="ECO:0000313" key="1">
    <source>
        <dbReference type="EMBL" id="CAI3979546.1"/>
    </source>
</evidence>
<name>A0A9P1BU72_9DINO</name>
<dbReference type="EMBL" id="CAMXCT030000494">
    <property type="protein sequence ID" value="CAL4766858.1"/>
    <property type="molecule type" value="Genomic_DNA"/>
</dbReference>
<evidence type="ECO:0000313" key="2">
    <source>
        <dbReference type="EMBL" id="CAL4766858.1"/>
    </source>
</evidence>
<dbReference type="Proteomes" id="UP001152797">
    <property type="component" value="Unassembled WGS sequence"/>
</dbReference>
<comment type="caution">
    <text evidence="1">The sequence shown here is derived from an EMBL/GenBank/DDBJ whole genome shotgun (WGS) entry which is preliminary data.</text>
</comment>
<keyword evidence="3" id="KW-1185">Reference proteome</keyword>
<protein>
    <submittedName>
        <fullName evidence="2">Glycosyltransferase</fullName>
    </submittedName>
</protein>
<dbReference type="AlphaFoldDB" id="A0A9P1BU72"/>
<sequence>MWRPGAISLWKSRSSARQAYRRCCDSTAYVQELFQELRHFSQLPRPHDAQPLARLALRGAQLTPALTQRQRALLAQRLEGLDWCSWEVCEALGEDAESYVDNLLPAEWMLLLRYFTSCGFVHHGFCQAAVAWLQFHEASGKLQPKQLQELLSSLAYAGHLTRELGEEVCKTLKPLPTEAEEQVLVRLATTLASVDVETPEFYRQVLSTVTAPKTVPAGLPAGGAEEAEDR</sequence>
<reference evidence="1" key="1">
    <citation type="submission" date="2022-10" db="EMBL/GenBank/DDBJ databases">
        <authorList>
            <person name="Chen Y."/>
            <person name="Dougan E. K."/>
            <person name="Chan C."/>
            <person name="Rhodes N."/>
            <person name="Thang M."/>
        </authorList>
    </citation>
    <scope>NUCLEOTIDE SEQUENCE</scope>
</reference>
<reference evidence="2 3" key="2">
    <citation type="submission" date="2024-05" db="EMBL/GenBank/DDBJ databases">
        <authorList>
            <person name="Chen Y."/>
            <person name="Shah S."/>
            <person name="Dougan E. K."/>
            <person name="Thang M."/>
            <person name="Chan C."/>
        </authorList>
    </citation>
    <scope>NUCLEOTIDE SEQUENCE [LARGE SCALE GENOMIC DNA]</scope>
</reference>
<dbReference type="EMBL" id="CAMXCT020000494">
    <property type="protein sequence ID" value="CAL1132921.1"/>
    <property type="molecule type" value="Genomic_DNA"/>
</dbReference>
<feature type="non-terminal residue" evidence="1">
    <location>
        <position position="1"/>
    </location>
</feature>
<dbReference type="OrthoDB" id="436461at2759"/>
<evidence type="ECO:0000313" key="3">
    <source>
        <dbReference type="Proteomes" id="UP001152797"/>
    </source>
</evidence>
<dbReference type="EMBL" id="CAMXCT010000494">
    <property type="protein sequence ID" value="CAI3979546.1"/>
    <property type="molecule type" value="Genomic_DNA"/>
</dbReference>
<proteinExistence type="predicted"/>
<organism evidence="1">
    <name type="scientific">Cladocopium goreaui</name>
    <dbReference type="NCBI Taxonomy" id="2562237"/>
    <lineage>
        <taxon>Eukaryota</taxon>
        <taxon>Sar</taxon>
        <taxon>Alveolata</taxon>
        <taxon>Dinophyceae</taxon>
        <taxon>Suessiales</taxon>
        <taxon>Symbiodiniaceae</taxon>
        <taxon>Cladocopium</taxon>
    </lineage>
</organism>
<gene>
    <name evidence="1" type="ORF">C1SCF055_LOCUS7488</name>
</gene>